<feature type="transmembrane region" description="Helical" evidence="11">
    <location>
        <begin position="212"/>
        <end position="237"/>
    </location>
</feature>
<evidence type="ECO:0000256" key="5">
    <source>
        <dbReference type="ARBA" id="ARBA00023040"/>
    </source>
</evidence>
<dbReference type="EnsemblMetazoa" id="XM_038217385.1">
    <property type="protein sequence ID" value="XP_038073313.1"/>
    <property type="gene ID" value="LOC119741577"/>
</dbReference>
<feature type="transmembrane region" description="Helical" evidence="11">
    <location>
        <begin position="167"/>
        <end position="187"/>
    </location>
</feature>
<name>A0A914BAU2_PATMI</name>
<dbReference type="PROSITE" id="PS50262">
    <property type="entry name" value="G_PROTEIN_RECEP_F1_2"/>
    <property type="match status" value="1"/>
</dbReference>
<reference evidence="13" key="1">
    <citation type="submission" date="2022-11" db="UniProtKB">
        <authorList>
            <consortium name="EnsemblMetazoa"/>
        </authorList>
    </citation>
    <scope>IDENTIFICATION</scope>
</reference>
<organism evidence="13 14">
    <name type="scientific">Patiria miniata</name>
    <name type="common">Bat star</name>
    <name type="synonym">Asterina miniata</name>
    <dbReference type="NCBI Taxonomy" id="46514"/>
    <lineage>
        <taxon>Eukaryota</taxon>
        <taxon>Metazoa</taxon>
        <taxon>Echinodermata</taxon>
        <taxon>Eleutherozoa</taxon>
        <taxon>Asterozoa</taxon>
        <taxon>Asteroidea</taxon>
        <taxon>Valvatacea</taxon>
        <taxon>Valvatida</taxon>
        <taxon>Asterinidae</taxon>
        <taxon>Patiria</taxon>
    </lineage>
</organism>
<evidence type="ECO:0000256" key="6">
    <source>
        <dbReference type="ARBA" id="ARBA00023136"/>
    </source>
</evidence>
<evidence type="ECO:0000256" key="3">
    <source>
        <dbReference type="ARBA" id="ARBA00022692"/>
    </source>
</evidence>
<evidence type="ECO:0000256" key="8">
    <source>
        <dbReference type="ARBA" id="ARBA00023224"/>
    </source>
</evidence>
<dbReference type="GO" id="GO:0005886">
    <property type="term" value="C:plasma membrane"/>
    <property type="evidence" value="ECO:0007669"/>
    <property type="project" value="UniProtKB-SubCell"/>
</dbReference>
<keyword evidence="2" id="KW-1003">Cell membrane</keyword>
<dbReference type="GO" id="GO:0004930">
    <property type="term" value="F:G protein-coupled receptor activity"/>
    <property type="evidence" value="ECO:0007669"/>
    <property type="project" value="UniProtKB-KW"/>
</dbReference>
<keyword evidence="3 9" id="KW-0812">Transmembrane</keyword>
<dbReference type="InterPro" id="IPR017452">
    <property type="entry name" value="GPCR_Rhodpsn_7TM"/>
</dbReference>
<evidence type="ECO:0000256" key="7">
    <source>
        <dbReference type="ARBA" id="ARBA00023170"/>
    </source>
</evidence>
<dbReference type="PANTHER" id="PTHR24228:SF72">
    <property type="entry name" value="G-PROTEIN COUPLED RECEPTORS FAMILY 1 PROFILE DOMAIN-CONTAINING PROTEIN"/>
    <property type="match status" value="1"/>
</dbReference>
<keyword evidence="4 11" id="KW-1133">Transmembrane helix</keyword>
<comment type="similarity">
    <text evidence="9">Belongs to the G-protein coupled receptor 1 family.</text>
</comment>
<evidence type="ECO:0000313" key="13">
    <source>
        <dbReference type="EnsemblMetazoa" id="XP_038073313.1"/>
    </source>
</evidence>
<keyword evidence="6 11" id="KW-0472">Membrane</keyword>
<evidence type="ECO:0000259" key="12">
    <source>
        <dbReference type="PROSITE" id="PS50262"/>
    </source>
</evidence>
<sequence length="371" mass="41304">MSTMTSTLLGTMNVNSTNDNAVTLNMTTAGMLETTSHGRTFRFEDYTQRAIMATIICLVAVVGSVGNVMVLLAVILSRKLQTRTNVFVVNLAVADLVTCFSAPFTVVALLSKVGWPMPEIVCSIMAAIGFTSLSCSIMNLAAIAINRYVLITKTTATYRSIYTPKKITVMVVFTWVYPALVCCLPFLGVGKWGYSDKYKTCTQDTSHETSDFFSLIGSVLIYPVPLIILSVCYFKIYRHVTSHMRKMMGKSKDVEMADTSNSSHPETSSQLHKNPPASFSKRQVEITKNLFYVFCAFVACLAPFFIALTIPPSDPVIPWTGLIIIFNSAINPIIYGAKHPHFKEVFRHMLRCRYHMVPEPSGCLRKIRSKY</sequence>
<comment type="subcellular location">
    <subcellularLocation>
        <location evidence="1">Cell membrane</location>
        <topology evidence="1">Multi-pass membrane protein</topology>
    </subcellularLocation>
</comment>
<dbReference type="PRINTS" id="PR00237">
    <property type="entry name" value="GPCRRHODOPSN"/>
</dbReference>
<dbReference type="InterPro" id="IPR000276">
    <property type="entry name" value="GPCR_Rhodpsn"/>
</dbReference>
<evidence type="ECO:0000256" key="10">
    <source>
        <dbReference type="SAM" id="MobiDB-lite"/>
    </source>
</evidence>
<protein>
    <recommendedName>
        <fullName evidence="12">G-protein coupled receptors family 1 profile domain-containing protein</fullName>
    </recommendedName>
</protein>
<keyword evidence="7 9" id="KW-0675">Receptor</keyword>
<dbReference type="OrthoDB" id="2105199at2759"/>
<dbReference type="PANTHER" id="PTHR24228">
    <property type="entry name" value="B2 BRADYKININ RECEPTOR/ANGIOTENSIN II RECEPTOR"/>
    <property type="match status" value="1"/>
</dbReference>
<feature type="transmembrane region" description="Helical" evidence="11">
    <location>
        <begin position="123"/>
        <end position="146"/>
    </location>
</feature>
<evidence type="ECO:0000256" key="11">
    <source>
        <dbReference type="SAM" id="Phobius"/>
    </source>
</evidence>
<feature type="transmembrane region" description="Helical" evidence="11">
    <location>
        <begin position="290"/>
        <end position="310"/>
    </location>
</feature>
<dbReference type="SUPFAM" id="SSF81321">
    <property type="entry name" value="Family A G protein-coupled receptor-like"/>
    <property type="match status" value="1"/>
</dbReference>
<dbReference type="PROSITE" id="PS00237">
    <property type="entry name" value="G_PROTEIN_RECEP_F1_1"/>
    <property type="match status" value="1"/>
</dbReference>
<dbReference type="AlphaFoldDB" id="A0A914BAU2"/>
<feature type="transmembrane region" description="Helical" evidence="11">
    <location>
        <begin position="50"/>
        <end position="75"/>
    </location>
</feature>
<feature type="transmembrane region" description="Helical" evidence="11">
    <location>
        <begin position="87"/>
        <end position="111"/>
    </location>
</feature>
<evidence type="ECO:0000256" key="1">
    <source>
        <dbReference type="ARBA" id="ARBA00004651"/>
    </source>
</evidence>
<feature type="domain" description="G-protein coupled receptors family 1 profile" evidence="12">
    <location>
        <begin position="66"/>
        <end position="335"/>
    </location>
</feature>
<dbReference type="OMA" id="GYSYEYK"/>
<proteinExistence type="inferred from homology"/>
<dbReference type="RefSeq" id="XP_038073313.1">
    <property type="nucleotide sequence ID" value="XM_038217385.1"/>
</dbReference>
<keyword evidence="14" id="KW-1185">Reference proteome</keyword>
<evidence type="ECO:0000256" key="4">
    <source>
        <dbReference type="ARBA" id="ARBA00022989"/>
    </source>
</evidence>
<dbReference type="SMART" id="SM01381">
    <property type="entry name" value="7TM_GPCR_Srsx"/>
    <property type="match status" value="1"/>
</dbReference>
<dbReference type="Proteomes" id="UP000887568">
    <property type="component" value="Unplaced"/>
</dbReference>
<dbReference type="Pfam" id="PF00001">
    <property type="entry name" value="7tm_1"/>
    <property type="match status" value="1"/>
</dbReference>
<evidence type="ECO:0000313" key="14">
    <source>
        <dbReference type="Proteomes" id="UP000887568"/>
    </source>
</evidence>
<accession>A0A914BAU2</accession>
<dbReference type="Gene3D" id="1.20.1070.10">
    <property type="entry name" value="Rhodopsin 7-helix transmembrane proteins"/>
    <property type="match status" value="1"/>
</dbReference>
<evidence type="ECO:0000256" key="2">
    <source>
        <dbReference type="ARBA" id="ARBA00022475"/>
    </source>
</evidence>
<feature type="compositionally biased region" description="Polar residues" evidence="10">
    <location>
        <begin position="258"/>
        <end position="272"/>
    </location>
</feature>
<feature type="transmembrane region" description="Helical" evidence="11">
    <location>
        <begin position="316"/>
        <end position="337"/>
    </location>
</feature>
<feature type="region of interest" description="Disordered" evidence="10">
    <location>
        <begin position="255"/>
        <end position="276"/>
    </location>
</feature>
<evidence type="ECO:0000256" key="9">
    <source>
        <dbReference type="RuleBase" id="RU000688"/>
    </source>
</evidence>
<dbReference type="GeneID" id="119741577"/>
<keyword evidence="5 9" id="KW-0297">G-protein coupled receptor</keyword>
<dbReference type="CDD" id="cd00637">
    <property type="entry name" value="7tm_classA_rhodopsin-like"/>
    <property type="match status" value="1"/>
</dbReference>
<keyword evidence="8 9" id="KW-0807">Transducer</keyword>